<dbReference type="Pfam" id="PF01541">
    <property type="entry name" value="GIY-YIG"/>
    <property type="match status" value="1"/>
</dbReference>
<dbReference type="InterPro" id="IPR050190">
    <property type="entry name" value="UPF0213_domain"/>
</dbReference>
<accession>A0A0K1Q4R1</accession>
<evidence type="ECO:0000256" key="2">
    <source>
        <dbReference type="SAM" id="MobiDB-lite"/>
    </source>
</evidence>
<reference evidence="4 5" key="1">
    <citation type="submission" date="2015-08" db="EMBL/GenBank/DDBJ databases">
        <authorList>
            <person name="Babu N.S."/>
            <person name="Beckwith C.J."/>
            <person name="Beseler K.G."/>
            <person name="Brison A."/>
            <person name="Carone J.V."/>
            <person name="Caskin T.P."/>
            <person name="Diamond M."/>
            <person name="Durham M.E."/>
            <person name="Foxe J.M."/>
            <person name="Go M."/>
            <person name="Henderson B.A."/>
            <person name="Jones I.B."/>
            <person name="McGettigan J.A."/>
            <person name="Micheletti S.J."/>
            <person name="Nasrallah M.E."/>
            <person name="Ortiz D."/>
            <person name="Piller C.R."/>
            <person name="Privatt S.R."/>
            <person name="Schneider S.L."/>
            <person name="Sharp S."/>
            <person name="Smith T.C."/>
            <person name="Stanton J.D."/>
            <person name="Ullery H.E."/>
            <person name="Wilson R.J."/>
            <person name="Serrano M.G."/>
            <person name="Buck G."/>
            <person name="Lee V."/>
            <person name="Wang Y."/>
            <person name="Carvalho R."/>
            <person name="Voegtly L."/>
            <person name="Shi R."/>
            <person name="Duckworth R."/>
            <person name="Johnson A."/>
            <person name="Loviza R."/>
            <person name="Walstead R."/>
            <person name="Shah Z."/>
            <person name="Kiflezghi M."/>
            <person name="Wade K."/>
            <person name="Ball S.L."/>
            <person name="Bradley K.W."/>
            <person name="Asai D.J."/>
            <person name="Bowman C.A."/>
            <person name="Russell D.A."/>
            <person name="Pope W.H."/>
            <person name="Jacobs-Sera D."/>
            <person name="Hendrix R.W."/>
            <person name="Hatfull G.F."/>
        </authorList>
    </citation>
    <scope>NUCLEOTIDE SEQUENCE [LARGE SCALE GENOMIC DNA]</scope>
    <source>
        <strain evidence="4 5">DSM 27648</strain>
    </source>
</reference>
<dbReference type="PATRIC" id="fig|1391654.3.peg.7484"/>
<keyword evidence="4" id="KW-0378">Hydrolase</keyword>
<name>A0A0K1Q4R1_9BACT</name>
<feature type="region of interest" description="Disordered" evidence="2">
    <location>
        <begin position="97"/>
        <end position="116"/>
    </location>
</feature>
<sequence length="116" mass="13083">MAAMAAAKSDVWFVYVARCADRTLYTGIARDVATRIAQHDAGKGARYTRGRGPLVVCAVRRCKSKTEALRLEIAVKKLPREEKEVLHDARRFRALARKLESERTQPKARARSKMKA</sequence>
<dbReference type="InterPro" id="IPR000305">
    <property type="entry name" value="GIY-YIG_endonuc"/>
</dbReference>
<dbReference type="AlphaFoldDB" id="A0A0K1Q4R1"/>
<evidence type="ECO:0000313" key="4">
    <source>
        <dbReference type="EMBL" id="AKV00703.1"/>
    </source>
</evidence>
<keyword evidence="4" id="KW-0255">Endonuclease</keyword>
<feature type="domain" description="GIY-YIG" evidence="3">
    <location>
        <begin position="10"/>
        <end position="85"/>
    </location>
</feature>
<dbReference type="SUPFAM" id="SSF82771">
    <property type="entry name" value="GIY-YIG endonuclease"/>
    <property type="match status" value="1"/>
</dbReference>
<organism evidence="4 5">
    <name type="scientific">Labilithrix luteola</name>
    <dbReference type="NCBI Taxonomy" id="1391654"/>
    <lineage>
        <taxon>Bacteria</taxon>
        <taxon>Pseudomonadati</taxon>
        <taxon>Myxococcota</taxon>
        <taxon>Polyangia</taxon>
        <taxon>Polyangiales</taxon>
        <taxon>Labilitrichaceae</taxon>
        <taxon>Labilithrix</taxon>
    </lineage>
</organism>
<dbReference type="Gene3D" id="3.40.1440.10">
    <property type="entry name" value="GIY-YIG endonuclease"/>
    <property type="match status" value="1"/>
</dbReference>
<dbReference type="EMBL" id="CP012333">
    <property type="protein sequence ID" value="AKV00703.1"/>
    <property type="molecule type" value="Genomic_DNA"/>
</dbReference>
<dbReference type="InterPro" id="IPR035901">
    <property type="entry name" value="GIY-YIG_endonuc_sf"/>
</dbReference>
<evidence type="ECO:0000259" key="3">
    <source>
        <dbReference type="PROSITE" id="PS50164"/>
    </source>
</evidence>
<evidence type="ECO:0000256" key="1">
    <source>
        <dbReference type="ARBA" id="ARBA00007435"/>
    </source>
</evidence>
<dbReference type="GO" id="GO:0004519">
    <property type="term" value="F:endonuclease activity"/>
    <property type="evidence" value="ECO:0007669"/>
    <property type="project" value="UniProtKB-KW"/>
</dbReference>
<gene>
    <name evidence="4" type="ORF">AKJ09_07366</name>
</gene>
<keyword evidence="5" id="KW-1185">Reference proteome</keyword>
<dbReference type="Proteomes" id="UP000064967">
    <property type="component" value="Chromosome"/>
</dbReference>
<comment type="similarity">
    <text evidence="1">Belongs to the UPF0213 family.</text>
</comment>
<dbReference type="CDD" id="cd10456">
    <property type="entry name" value="GIY-YIG_UPF0213"/>
    <property type="match status" value="1"/>
</dbReference>
<dbReference type="STRING" id="1391654.AKJ09_07366"/>
<proteinExistence type="inferred from homology"/>
<protein>
    <submittedName>
        <fullName evidence="4">Putative endonuclease containing a URI domain protein</fullName>
    </submittedName>
</protein>
<evidence type="ECO:0000313" key="5">
    <source>
        <dbReference type="Proteomes" id="UP000064967"/>
    </source>
</evidence>
<dbReference type="PROSITE" id="PS50164">
    <property type="entry name" value="GIY_YIG"/>
    <property type="match status" value="1"/>
</dbReference>
<dbReference type="PANTHER" id="PTHR34477:SF1">
    <property type="entry name" value="UPF0213 PROTEIN YHBQ"/>
    <property type="match status" value="1"/>
</dbReference>
<keyword evidence="4" id="KW-0540">Nuclease</keyword>
<feature type="compositionally biased region" description="Basic residues" evidence="2">
    <location>
        <begin position="106"/>
        <end position="116"/>
    </location>
</feature>
<dbReference type="PANTHER" id="PTHR34477">
    <property type="entry name" value="UPF0213 PROTEIN YHBQ"/>
    <property type="match status" value="1"/>
</dbReference>
<dbReference type="KEGG" id="llu:AKJ09_07366"/>